<comment type="caution">
    <text evidence="4">The sequence shown here is derived from an EMBL/GenBank/DDBJ whole genome shotgun (WGS) entry which is preliminary data.</text>
</comment>
<evidence type="ECO:0000256" key="2">
    <source>
        <dbReference type="ARBA" id="ARBA00022723"/>
    </source>
</evidence>
<comment type="cofactor">
    <cofactor evidence="1">
        <name>a divalent metal cation</name>
        <dbReference type="ChEBI" id="CHEBI:60240"/>
    </cofactor>
</comment>
<dbReference type="Pfam" id="PF13359">
    <property type="entry name" value="DDE_Tnp_4"/>
    <property type="match status" value="1"/>
</dbReference>
<keyword evidence="5" id="KW-1185">Reference proteome</keyword>
<keyword evidence="2" id="KW-0479">Metal-binding</keyword>
<dbReference type="GO" id="GO:0046872">
    <property type="term" value="F:metal ion binding"/>
    <property type="evidence" value="ECO:0007669"/>
    <property type="project" value="UniProtKB-KW"/>
</dbReference>
<evidence type="ECO:0000313" key="4">
    <source>
        <dbReference type="EMBL" id="GFR60690.1"/>
    </source>
</evidence>
<name>A0AAV4EJ96_9GAST</name>
<protein>
    <submittedName>
        <fullName evidence="4">Nuclease harbi1-like protein</fullName>
    </submittedName>
</protein>
<feature type="domain" description="DDE Tnp4" evidence="3">
    <location>
        <begin position="101"/>
        <end position="165"/>
    </location>
</feature>
<reference evidence="4 5" key="1">
    <citation type="journal article" date="2021" name="Elife">
        <title>Chloroplast acquisition without the gene transfer in kleptoplastic sea slugs, Plakobranchus ocellatus.</title>
        <authorList>
            <person name="Maeda T."/>
            <person name="Takahashi S."/>
            <person name="Yoshida T."/>
            <person name="Shimamura S."/>
            <person name="Takaki Y."/>
            <person name="Nagai Y."/>
            <person name="Toyoda A."/>
            <person name="Suzuki Y."/>
            <person name="Arimoto A."/>
            <person name="Ishii H."/>
            <person name="Satoh N."/>
            <person name="Nishiyama T."/>
            <person name="Hasebe M."/>
            <person name="Maruyama T."/>
            <person name="Minagawa J."/>
            <person name="Obokata J."/>
            <person name="Shigenobu S."/>
        </authorList>
    </citation>
    <scope>NUCLEOTIDE SEQUENCE [LARGE SCALE GENOMIC DNA]</scope>
</reference>
<dbReference type="EMBL" id="BMAT01010783">
    <property type="protein sequence ID" value="GFR60690.1"/>
    <property type="molecule type" value="Genomic_DNA"/>
</dbReference>
<proteinExistence type="predicted"/>
<accession>A0AAV4EJ96</accession>
<dbReference type="InterPro" id="IPR027806">
    <property type="entry name" value="HARBI1_dom"/>
</dbReference>
<evidence type="ECO:0000259" key="3">
    <source>
        <dbReference type="Pfam" id="PF13359"/>
    </source>
</evidence>
<organism evidence="4 5">
    <name type="scientific">Elysia marginata</name>
    <dbReference type="NCBI Taxonomy" id="1093978"/>
    <lineage>
        <taxon>Eukaryota</taxon>
        <taxon>Metazoa</taxon>
        <taxon>Spiralia</taxon>
        <taxon>Lophotrochozoa</taxon>
        <taxon>Mollusca</taxon>
        <taxon>Gastropoda</taxon>
        <taxon>Heterobranchia</taxon>
        <taxon>Euthyneura</taxon>
        <taxon>Panpulmonata</taxon>
        <taxon>Sacoglossa</taxon>
        <taxon>Placobranchoidea</taxon>
        <taxon>Plakobranchidae</taxon>
        <taxon>Elysia</taxon>
    </lineage>
</organism>
<gene>
    <name evidence="4" type="ORF">ElyMa_005413900</name>
</gene>
<sequence>MVETPIPSSSALSLNAFGVERYRNDIYYHYVTVVEVRRRILVAVYHLSFQITHEEASITRVHFSSHGHATGLFPKTDEDKLYPARMFEDNWHFTNCVGSGDGKHIEIVPPRESGSFNYNYKGFHSMVLMAIANANYELLYAHFGTNGRVSDGGVIEYTGFRNLLTNNLLHLPGINPTNGLPYHGFRIR</sequence>
<dbReference type="AlphaFoldDB" id="A0AAV4EJ96"/>
<evidence type="ECO:0000256" key="1">
    <source>
        <dbReference type="ARBA" id="ARBA00001968"/>
    </source>
</evidence>
<dbReference type="Proteomes" id="UP000762676">
    <property type="component" value="Unassembled WGS sequence"/>
</dbReference>
<evidence type="ECO:0000313" key="5">
    <source>
        <dbReference type="Proteomes" id="UP000762676"/>
    </source>
</evidence>